<proteinExistence type="predicted"/>
<dbReference type="Proteomes" id="UP000249739">
    <property type="component" value="Unassembled WGS sequence"/>
</dbReference>
<dbReference type="EMBL" id="QFOT01000135">
    <property type="protein sequence ID" value="PZP54476.1"/>
    <property type="molecule type" value="Genomic_DNA"/>
</dbReference>
<name>A0A2W5H8U9_9BACT</name>
<evidence type="ECO:0000313" key="2">
    <source>
        <dbReference type="Proteomes" id="UP000249739"/>
    </source>
</evidence>
<evidence type="ECO:0000313" key="1">
    <source>
        <dbReference type="EMBL" id="PZP54476.1"/>
    </source>
</evidence>
<dbReference type="AlphaFoldDB" id="A0A2W5H8U9"/>
<protein>
    <submittedName>
        <fullName evidence="1">Uncharacterized protein</fullName>
    </submittedName>
</protein>
<accession>A0A2W5H8U9</accession>
<reference evidence="1 2" key="1">
    <citation type="submission" date="2017-08" db="EMBL/GenBank/DDBJ databases">
        <title>Infants hospitalized years apart are colonized by the same room-sourced microbial strains.</title>
        <authorList>
            <person name="Brooks B."/>
            <person name="Olm M.R."/>
            <person name="Firek B.A."/>
            <person name="Baker R."/>
            <person name="Thomas B.C."/>
            <person name="Morowitz M.J."/>
            <person name="Banfield J.F."/>
        </authorList>
    </citation>
    <scope>NUCLEOTIDE SEQUENCE [LARGE SCALE GENOMIC DNA]</scope>
    <source>
        <strain evidence="1">S2_006_000_R2_64</strain>
    </source>
</reference>
<comment type="caution">
    <text evidence="1">The sequence shown here is derived from an EMBL/GenBank/DDBJ whole genome shotgun (WGS) entry which is preliminary data.</text>
</comment>
<sequence length="145" mass="16542">MISSGSVAVILRQSSEKDGQEAQWEIPQNIQELRDGLLNSRSEPLLKNLTEDRIEKLNEDGTIGAIQLTAAEVQKIESYMHRHWQNALSIGHAPDIQSFQLDDFLDFGKKKLKDPNQMDILVHLRAAFKARKDTRELELILCNFS</sequence>
<gene>
    <name evidence="1" type="ORF">DI586_09785</name>
</gene>
<organism evidence="1 2">
    <name type="scientific">Micavibrio aeruginosavorus</name>
    <dbReference type="NCBI Taxonomy" id="349221"/>
    <lineage>
        <taxon>Bacteria</taxon>
        <taxon>Pseudomonadati</taxon>
        <taxon>Bdellovibrionota</taxon>
        <taxon>Bdellovibrionia</taxon>
        <taxon>Bdellovibrionales</taxon>
        <taxon>Pseudobdellovibrionaceae</taxon>
        <taxon>Micavibrio</taxon>
    </lineage>
</organism>